<feature type="region of interest" description="Disordered" evidence="5">
    <location>
        <begin position="310"/>
        <end position="407"/>
    </location>
</feature>
<dbReference type="Proteomes" id="UP000437065">
    <property type="component" value="Unassembled WGS sequence"/>
</dbReference>
<dbReference type="Pfam" id="PF14520">
    <property type="entry name" value="HHH_5"/>
    <property type="match status" value="2"/>
</dbReference>
<evidence type="ECO:0000256" key="2">
    <source>
        <dbReference type="ARBA" id="ARBA00022741"/>
    </source>
</evidence>
<keyword evidence="8" id="KW-1185">Reference proteome</keyword>
<dbReference type="SUPFAM" id="SSF47794">
    <property type="entry name" value="Rad51 N-terminal domain-like"/>
    <property type="match status" value="2"/>
</dbReference>
<proteinExistence type="predicted"/>
<dbReference type="PROSITE" id="PS50011">
    <property type="entry name" value="PROTEIN_KINASE_DOM"/>
    <property type="match status" value="1"/>
</dbReference>
<dbReference type="GO" id="GO:0005524">
    <property type="term" value="F:ATP binding"/>
    <property type="evidence" value="ECO:0007669"/>
    <property type="project" value="UniProtKB-KW"/>
</dbReference>
<protein>
    <submittedName>
        <fullName evidence="7">DUF4332 domain-containing protein</fullName>
    </submittedName>
</protein>
<reference evidence="7 8" key="1">
    <citation type="submission" date="2019-12" db="EMBL/GenBank/DDBJ databases">
        <title>Isolation and characterization of three novel carbon monoxide-oxidizing members of Halobacteria from salione crusts and soils.</title>
        <authorList>
            <person name="Myers M.R."/>
            <person name="King G.M."/>
        </authorList>
    </citation>
    <scope>NUCLEOTIDE SEQUENCE [LARGE SCALE GENOMIC DNA]</scope>
    <source>
        <strain evidence="7 8">WSA2</strain>
    </source>
</reference>
<dbReference type="InterPro" id="IPR008271">
    <property type="entry name" value="Ser/Thr_kinase_AS"/>
</dbReference>
<evidence type="ECO:0000313" key="7">
    <source>
        <dbReference type="EMBL" id="MXR40732.1"/>
    </source>
</evidence>
<evidence type="ECO:0000259" key="6">
    <source>
        <dbReference type="PROSITE" id="PS50011"/>
    </source>
</evidence>
<keyword evidence="4" id="KW-0067">ATP-binding</keyword>
<comment type="caution">
    <text evidence="7">The sequence shown here is derived from an EMBL/GenBank/DDBJ whole genome shotgun (WGS) entry which is preliminary data.</text>
</comment>
<name>A0A6B0SWU7_9EURY</name>
<gene>
    <name evidence="7" type="ORF">GRX01_05165</name>
</gene>
<keyword evidence="1" id="KW-0808">Transferase</keyword>
<dbReference type="AlphaFoldDB" id="A0A6B0SWU7"/>
<dbReference type="InterPro" id="IPR010995">
    <property type="entry name" value="DNA_repair_Rad51/TF_NusA_a-hlx"/>
</dbReference>
<dbReference type="OrthoDB" id="117685at2157"/>
<dbReference type="GO" id="GO:0004674">
    <property type="term" value="F:protein serine/threonine kinase activity"/>
    <property type="evidence" value="ECO:0007669"/>
    <property type="project" value="TreeGrafter"/>
</dbReference>
<sequence>MWIDLRRDRIPDLDRLDTPGRVSVEFDTLDIEARVDGGGAAVIHRAEPVHSDRTHTLAIKQPRVDETMDADAMESFLNEAETWDRLDDHPNIVKIVDWGYYRSIPTIALEFLDGGSLRERIDDGGPIPTDEALWILARITAAVKHAHDSRIAHLDLKPRNVVFQSTDGEVWDVPKVGDWGLARELIRHSTVDGLTRAYAAPEQFDSDEFGDPGRQTDIYQLGVIAYELLTGQLPYDETGVALMRRVCEPSLPPPPSEVKPDLPPVLDDVVLPALETDQSDRYQTVYNFADAISTLWDGGYFPPVVARRRDAATTPRQPNVSKDEPSEPDDDGHDADPSAGHLDAAHRSTDAVDGVQPSDANPASSDRPPAEEPARTQSPPRDASTSDDREETASEGGGSDSLTDLTGIGSTRSTALVDAGIESIEEVAMADPATIMDIADFGVRTAADAVSRARAHPAAGDVRARLEARFTDTGPATLVHGVGDSVATHLRSVDIETVSELATADPAEVADETTIPCGTAVNLVSIARDLANSGEHVTALDGIGDKYSERLQDASVVTVEQLAEADPDDLAASLSVSEAQLQSWIDRANDWVESDDGSVPDDPPPMFTAPRLTLEGGERQALVDDGIDTIEALAERDTETIAEVLDCSVHRANSVRRRAQIGAATPDNSDGDSVTAVHGIGRNYAGDLAALGIETVEQLAATPLDPLVAELGRNHSEEQVQEWIDRATCLSVRSDHDSEIPLTDVGGIGSPRAEKLTDLGIENVGEFVAVPPDTLARLLGYGYSIEQIERLQENAESVVE</sequence>
<keyword evidence="2" id="KW-0547">Nucleotide-binding</keyword>
<evidence type="ECO:0000256" key="4">
    <source>
        <dbReference type="ARBA" id="ARBA00022840"/>
    </source>
</evidence>
<keyword evidence="3" id="KW-0418">Kinase</keyword>
<dbReference type="SMART" id="SM00220">
    <property type="entry name" value="S_TKc"/>
    <property type="match status" value="1"/>
</dbReference>
<dbReference type="InterPro" id="IPR011009">
    <property type="entry name" value="Kinase-like_dom_sf"/>
</dbReference>
<dbReference type="EMBL" id="WUUS01000003">
    <property type="protein sequence ID" value="MXR40732.1"/>
    <property type="molecule type" value="Genomic_DNA"/>
</dbReference>
<feature type="domain" description="Protein kinase" evidence="6">
    <location>
        <begin position="29"/>
        <end position="295"/>
    </location>
</feature>
<evidence type="ECO:0000256" key="1">
    <source>
        <dbReference type="ARBA" id="ARBA00022679"/>
    </source>
</evidence>
<accession>A0A6B0SWU7</accession>
<dbReference type="Gene3D" id="1.10.510.10">
    <property type="entry name" value="Transferase(Phosphotransferase) domain 1"/>
    <property type="match status" value="1"/>
</dbReference>
<evidence type="ECO:0000256" key="3">
    <source>
        <dbReference type="ARBA" id="ARBA00022777"/>
    </source>
</evidence>
<dbReference type="PANTHER" id="PTHR43289:SF6">
    <property type="entry name" value="SERINE_THREONINE-PROTEIN KINASE NEKL-3"/>
    <property type="match status" value="1"/>
</dbReference>
<dbReference type="Pfam" id="PF00069">
    <property type="entry name" value="Pkinase"/>
    <property type="match status" value="1"/>
</dbReference>
<dbReference type="Gene3D" id="1.10.150.20">
    <property type="entry name" value="5' to 3' exonuclease, C-terminal subdomain"/>
    <property type="match status" value="5"/>
</dbReference>
<dbReference type="PANTHER" id="PTHR43289">
    <property type="entry name" value="MITOGEN-ACTIVATED PROTEIN KINASE KINASE KINASE 20-RELATED"/>
    <property type="match status" value="1"/>
</dbReference>
<dbReference type="Gene3D" id="3.30.200.20">
    <property type="entry name" value="Phosphorylase Kinase, domain 1"/>
    <property type="match status" value="1"/>
</dbReference>
<dbReference type="SUPFAM" id="SSF56112">
    <property type="entry name" value="Protein kinase-like (PK-like)"/>
    <property type="match status" value="1"/>
</dbReference>
<organism evidence="7 8">
    <name type="scientific">Halobaculum saliterrae</name>
    <dbReference type="NCBI Taxonomy" id="2073113"/>
    <lineage>
        <taxon>Archaea</taxon>
        <taxon>Methanobacteriati</taxon>
        <taxon>Methanobacteriota</taxon>
        <taxon>Stenosarchaea group</taxon>
        <taxon>Halobacteria</taxon>
        <taxon>Halobacteriales</taxon>
        <taxon>Haloferacaceae</taxon>
        <taxon>Halobaculum</taxon>
    </lineage>
</organism>
<dbReference type="PROSITE" id="PS00108">
    <property type="entry name" value="PROTEIN_KINASE_ST"/>
    <property type="match status" value="1"/>
</dbReference>
<evidence type="ECO:0000256" key="5">
    <source>
        <dbReference type="SAM" id="MobiDB-lite"/>
    </source>
</evidence>
<dbReference type="CDD" id="cd14014">
    <property type="entry name" value="STKc_PknB_like"/>
    <property type="match status" value="1"/>
</dbReference>
<evidence type="ECO:0000313" key="8">
    <source>
        <dbReference type="Proteomes" id="UP000437065"/>
    </source>
</evidence>
<dbReference type="InterPro" id="IPR000719">
    <property type="entry name" value="Prot_kinase_dom"/>
</dbReference>